<keyword evidence="2" id="KW-1185">Reference proteome</keyword>
<keyword evidence="1" id="KW-0378">Hydrolase</keyword>
<evidence type="ECO:0000313" key="1">
    <source>
        <dbReference type="EMBL" id="KAJ4722292.1"/>
    </source>
</evidence>
<gene>
    <name evidence="1" type="ORF">OWV82_005816</name>
</gene>
<name>A0ACC1YFV1_MELAZ</name>
<dbReference type="EMBL" id="CM051396">
    <property type="protein sequence ID" value="KAJ4722292.1"/>
    <property type="molecule type" value="Genomic_DNA"/>
</dbReference>
<organism evidence="1 2">
    <name type="scientific">Melia azedarach</name>
    <name type="common">Chinaberry tree</name>
    <dbReference type="NCBI Taxonomy" id="155640"/>
    <lineage>
        <taxon>Eukaryota</taxon>
        <taxon>Viridiplantae</taxon>
        <taxon>Streptophyta</taxon>
        <taxon>Embryophyta</taxon>
        <taxon>Tracheophyta</taxon>
        <taxon>Spermatophyta</taxon>
        <taxon>Magnoliopsida</taxon>
        <taxon>eudicotyledons</taxon>
        <taxon>Gunneridae</taxon>
        <taxon>Pentapetalae</taxon>
        <taxon>rosids</taxon>
        <taxon>malvids</taxon>
        <taxon>Sapindales</taxon>
        <taxon>Meliaceae</taxon>
        <taxon>Melia</taxon>
    </lineage>
</organism>
<comment type="caution">
    <text evidence="1">The sequence shown here is derived from an EMBL/GenBank/DDBJ whole genome shotgun (WGS) entry which is preliminary data.</text>
</comment>
<proteinExistence type="predicted"/>
<evidence type="ECO:0000313" key="2">
    <source>
        <dbReference type="Proteomes" id="UP001164539"/>
    </source>
</evidence>
<reference evidence="1 2" key="1">
    <citation type="journal article" date="2023" name="Science">
        <title>Complex scaffold remodeling in plant triterpene biosynthesis.</title>
        <authorList>
            <person name="De La Pena R."/>
            <person name="Hodgson H."/>
            <person name="Liu J.C."/>
            <person name="Stephenson M.J."/>
            <person name="Martin A.C."/>
            <person name="Owen C."/>
            <person name="Harkess A."/>
            <person name="Leebens-Mack J."/>
            <person name="Jimenez L.E."/>
            <person name="Osbourn A."/>
            <person name="Sattely E.S."/>
        </authorList>
    </citation>
    <scope>NUCLEOTIDE SEQUENCE [LARGE SCALE GENOMIC DNA]</scope>
    <source>
        <strain evidence="2">cv. JPN11</strain>
        <tissue evidence="1">Leaf</tissue>
    </source>
</reference>
<accession>A0ACC1YFV1</accession>
<dbReference type="Proteomes" id="UP001164539">
    <property type="component" value="Chromosome 3"/>
</dbReference>
<sequence length="893" mass="99629">MVWQKNFCAALILIIGVSALKADLYSVEGRPHRILLDTDVDTDDFFGLLYLLKLNRSEFKLEGITINTNAWTNAGHAVNQIYDILYMMGRDDIFVGVGGEGGLLEDGTILPNVGGYLPIIEQGNMTAGYCRYRQAIPIGLGGRLDVDNNFGVRKEFLPQGSRRYSPLRQPTAQQVLIDKISAGPITMFITGAHTNVGIFLMRNPHLKKNIEHIYVMGGGVRAKNPTGCCPEKSSSSCQRRQCGDPGNLFTDYTSNPYAEFNMFGDPFAAYQVFHSGIPITLVPLDATNSIPISENFFKVFEKSQDTYEAQYIFKSLKMARDTWFDDQFYTSYFMWDSFTSGVAVSIMQNSANHSGENEFAEMEYMNITIVTSNEPYGISDGSNPFFGGREVPRFNLKKGGVHSGHVQTGLRDPFCIVKNGKGKCKDGYTMEVTGSEAVRVLVATKSKPNKDVSNKLNRKFYTSFLDVLNRPQHTGRFNFTTQFPYYKEVFYKPKFGTKKLGKPVLFDMDMSVGDFLALFYLLKVPAEVINLKAIIVSPTGWANAATIDVIYDLLHMMGRDDIPVGLGDVFAMNQSDPFYSAVGDCKYIKAIPNGSGGFIDSDTLYGLARDLPRSPRRYTAENSVKYGAPRDTDHPELRQPLALEIWKSVTESLDPASKITILTNGPLTNLARILSNKTATFLIQEVYIVGGHIKHGEKDEGNVFTVPSNKYAEFNMFLDPLAAKAVFNSAVNITLIPLSVQRKVSSFPEILTRLNLTSKTPEARFTKCLLSRLYRLQQTHYRYHHMDTFLGEIIGAVALAGDDSSLKPTMKLKHIRVIAEGIESRDGQIAVDKKQGKFVKVLENLDPVAYYDIFANELGKKKQSAVVGSFNDQKRIWSTPPENQTEILLKVLG</sequence>
<protein>
    <submittedName>
        <fullName evidence="1">Inosine-uridine preferring nucleoside hydrolase family protein</fullName>
    </submittedName>
</protein>